<organism evidence="1 2">
    <name type="scientific">Mycena rosella</name>
    <name type="common">Pink bonnet</name>
    <name type="synonym">Agaricus rosellus</name>
    <dbReference type="NCBI Taxonomy" id="1033263"/>
    <lineage>
        <taxon>Eukaryota</taxon>
        <taxon>Fungi</taxon>
        <taxon>Dikarya</taxon>
        <taxon>Basidiomycota</taxon>
        <taxon>Agaricomycotina</taxon>
        <taxon>Agaricomycetes</taxon>
        <taxon>Agaricomycetidae</taxon>
        <taxon>Agaricales</taxon>
        <taxon>Marasmiineae</taxon>
        <taxon>Mycenaceae</taxon>
        <taxon>Mycena</taxon>
    </lineage>
</organism>
<comment type="caution">
    <text evidence="1">The sequence shown here is derived from an EMBL/GenBank/DDBJ whole genome shotgun (WGS) entry which is preliminary data.</text>
</comment>
<dbReference type="AlphaFoldDB" id="A0AAD7DU46"/>
<sequence length="262" mass="30012">LPGAKLQAMTQATAYKIIRKLKMEKPTYRELLNRRATMENMTRAKAAAASDDGESPPARKIWRSTFDKDISRSIRFFLWMLIHDGYKVGKFWDNIPTCQQRGQCPRCGVHESMEHILTQCGEPGQKEVWDLASELWRMKTGNDLRPTIGQIMAGGVTKLVDPGTTRLHKILITESAHLIWRLRNERVIQQTGSAPLAEIRNRWLKTINNRLAIDCAMTDEFKYGKKALKISLVKRTWKKTLKDERTLARDWPKNIGVLVGVG</sequence>
<dbReference type="Proteomes" id="UP001221757">
    <property type="component" value="Unassembled WGS sequence"/>
</dbReference>
<proteinExistence type="predicted"/>
<dbReference type="EMBL" id="JARKIE010000024">
    <property type="protein sequence ID" value="KAJ7698997.1"/>
    <property type="molecule type" value="Genomic_DNA"/>
</dbReference>
<gene>
    <name evidence="1" type="ORF">B0H17DRAFT_926937</name>
</gene>
<protein>
    <recommendedName>
        <fullName evidence="3">Reverse transcriptase zinc-binding domain-containing protein</fullName>
    </recommendedName>
</protein>
<keyword evidence="2" id="KW-1185">Reference proteome</keyword>
<evidence type="ECO:0000313" key="1">
    <source>
        <dbReference type="EMBL" id="KAJ7698997.1"/>
    </source>
</evidence>
<name>A0AAD7DU46_MYCRO</name>
<accession>A0AAD7DU46</accession>
<feature type="non-terminal residue" evidence="1">
    <location>
        <position position="1"/>
    </location>
</feature>
<reference evidence="1" key="1">
    <citation type="submission" date="2023-03" db="EMBL/GenBank/DDBJ databases">
        <title>Massive genome expansion in bonnet fungi (Mycena s.s.) driven by repeated elements and novel gene families across ecological guilds.</title>
        <authorList>
            <consortium name="Lawrence Berkeley National Laboratory"/>
            <person name="Harder C.B."/>
            <person name="Miyauchi S."/>
            <person name="Viragh M."/>
            <person name="Kuo A."/>
            <person name="Thoen E."/>
            <person name="Andreopoulos B."/>
            <person name="Lu D."/>
            <person name="Skrede I."/>
            <person name="Drula E."/>
            <person name="Henrissat B."/>
            <person name="Morin E."/>
            <person name="Kohler A."/>
            <person name="Barry K."/>
            <person name="LaButti K."/>
            <person name="Morin E."/>
            <person name="Salamov A."/>
            <person name="Lipzen A."/>
            <person name="Mereny Z."/>
            <person name="Hegedus B."/>
            <person name="Baldrian P."/>
            <person name="Stursova M."/>
            <person name="Weitz H."/>
            <person name="Taylor A."/>
            <person name="Grigoriev I.V."/>
            <person name="Nagy L.G."/>
            <person name="Martin F."/>
            <person name="Kauserud H."/>
        </authorList>
    </citation>
    <scope>NUCLEOTIDE SEQUENCE</scope>
    <source>
        <strain evidence="1">CBHHK067</strain>
    </source>
</reference>
<evidence type="ECO:0008006" key="3">
    <source>
        <dbReference type="Google" id="ProtNLM"/>
    </source>
</evidence>
<evidence type="ECO:0000313" key="2">
    <source>
        <dbReference type="Proteomes" id="UP001221757"/>
    </source>
</evidence>